<evidence type="ECO:0000313" key="1">
    <source>
        <dbReference type="EMBL" id="KAK1937805.1"/>
    </source>
</evidence>
<accession>A0AAD9LIN9</accession>
<keyword evidence="2" id="KW-1185">Reference proteome</keyword>
<organism evidence="1 2">
    <name type="scientific">Phytophthora citrophthora</name>
    <dbReference type="NCBI Taxonomy" id="4793"/>
    <lineage>
        <taxon>Eukaryota</taxon>
        <taxon>Sar</taxon>
        <taxon>Stramenopiles</taxon>
        <taxon>Oomycota</taxon>
        <taxon>Peronosporomycetes</taxon>
        <taxon>Peronosporales</taxon>
        <taxon>Peronosporaceae</taxon>
        <taxon>Phytophthora</taxon>
    </lineage>
</organism>
<evidence type="ECO:0000313" key="2">
    <source>
        <dbReference type="Proteomes" id="UP001259832"/>
    </source>
</evidence>
<reference evidence="1" key="1">
    <citation type="submission" date="2023-08" db="EMBL/GenBank/DDBJ databases">
        <title>Reference Genome Resource for the Citrus Pathogen Phytophthora citrophthora.</title>
        <authorList>
            <person name="Moller H."/>
            <person name="Coetzee B."/>
            <person name="Rose L.J."/>
            <person name="Van Niekerk J.M."/>
        </authorList>
    </citation>
    <scope>NUCLEOTIDE SEQUENCE</scope>
    <source>
        <strain evidence="1">STE-U-9442</strain>
    </source>
</reference>
<dbReference type="EMBL" id="JASMQC010000019">
    <property type="protein sequence ID" value="KAK1937805.1"/>
    <property type="molecule type" value="Genomic_DNA"/>
</dbReference>
<gene>
    <name evidence="1" type="ORF">P3T76_009542</name>
</gene>
<sequence length="236" mass="25689">MSSSPPSQGSTLVLTNASLFRLIMSFIDGVPGRVVSLVTDFQRSARGVPWSAVGALPRSVIQRGDLKTLRHLRKLSTTKTFQSRPELVFDGATRCAIQFGQLEILKYLADTGLLLNDGSAHSVTINSRTVGSMLMGWAVRYSEALQSTEKLEIVQWVAANYSRSALRDVKAEDLSRAGIPVLQILRQRELATSGLEDPKLADLVAKMGKMTTLRFFLERDGARCTADAMDGAATNG</sequence>
<dbReference type="Proteomes" id="UP001259832">
    <property type="component" value="Unassembled WGS sequence"/>
</dbReference>
<proteinExistence type="predicted"/>
<name>A0AAD9LIN9_9STRA</name>
<dbReference type="AlphaFoldDB" id="A0AAD9LIN9"/>
<comment type="caution">
    <text evidence="1">The sequence shown here is derived from an EMBL/GenBank/DDBJ whole genome shotgun (WGS) entry which is preliminary data.</text>
</comment>
<protein>
    <submittedName>
        <fullName evidence="1">Uncharacterized protein</fullName>
    </submittedName>
</protein>